<organism evidence="1 2">
    <name type="scientific">Candidatus Phycosocius bacilliformis</name>
    <dbReference type="NCBI Taxonomy" id="1445552"/>
    <lineage>
        <taxon>Bacteria</taxon>
        <taxon>Pseudomonadati</taxon>
        <taxon>Pseudomonadota</taxon>
        <taxon>Alphaproteobacteria</taxon>
        <taxon>Caulobacterales</taxon>
        <taxon>Caulobacterales incertae sedis</taxon>
        <taxon>Candidatus Phycosocius</taxon>
    </lineage>
</organism>
<evidence type="ECO:0000313" key="1">
    <source>
        <dbReference type="EMBL" id="GBF58988.1"/>
    </source>
</evidence>
<protein>
    <submittedName>
        <fullName evidence="1">Uncharacterized protein</fullName>
    </submittedName>
</protein>
<dbReference type="AlphaFoldDB" id="A0A2P2ED46"/>
<gene>
    <name evidence="1" type="ORF">PbB2_02679</name>
</gene>
<proteinExistence type="predicted"/>
<accession>A0A2P2ED46</accession>
<reference evidence="1 2" key="1">
    <citation type="journal article" date="2018" name="Genome Announc.">
        <title>Draft Genome Sequence of "Candidatus Phycosocius bacilliformis," an Alphaproteobacterial Ectosymbiont of the Hydrocarbon-Producing Green Alga Botryococcus braunii.</title>
        <authorList>
            <person name="Tanabe Y."/>
            <person name="Yamaguchi H."/>
            <person name="Watanabe M.M."/>
        </authorList>
    </citation>
    <scope>NUCLEOTIDE SEQUENCE [LARGE SCALE GENOMIC DNA]</scope>
    <source>
        <strain evidence="1 2">BOTRYCO-2</strain>
    </source>
</reference>
<comment type="caution">
    <text evidence="1">The sequence shown here is derived from an EMBL/GenBank/DDBJ whole genome shotgun (WGS) entry which is preliminary data.</text>
</comment>
<name>A0A2P2ED46_9PROT</name>
<keyword evidence="2" id="KW-1185">Reference proteome</keyword>
<dbReference type="EMBL" id="BFBR01000009">
    <property type="protein sequence ID" value="GBF58988.1"/>
    <property type="molecule type" value="Genomic_DNA"/>
</dbReference>
<dbReference type="Proteomes" id="UP000245086">
    <property type="component" value="Unassembled WGS sequence"/>
</dbReference>
<evidence type="ECO:0000313" key="2">
    <source>
        <dbReference type="Proteomes" id="UP000245086"/>
    </source>
</evidence>
<sequence length="145" mass="15511">MAYGNQDQGDRRSRSDRVFTLLERLSPRLASHGAEAMEAELRTRADHLIKAKHGAAQSRGVGFKAESWYALRDKDLQAAAREQLGIERGPIGVQPSASEGTVLGHIDAALGRHAIVDRGVNVIAVREIPGAELVLGQVLGAGIGR</sequence>